<dbReference type="EMBL" id="NVQR01000104">
    <property type="protein sequence ID" value="PCH59928.1"/>
    <property type="molecule type" value="Genomic_DNA"/>
</dbReference>
<comment type="similarity">
    <text evidence="6">Belongs to the BamD family.</text>
</comment>
<dbReference type="InterPro" id="IPR017689">
    <property type="entry name" value="BamD"/>
</dbReference>
<dbReference type="GO" id="GO:0043165">
    <property type="term" value="P:Gram-negative-bacterium-type cell outer membrane assembly"/>
    <property type="evidence" value="ECO:0007669"/>
    <property type="project" value="UniProtKB-UniRule"/>
</dbReference>
<keyword evidence="3" id="KW-0564">Palmitate</keyword>
<dbReference type="AlphaFoldDB" id="A0A2A4MJB6"/>
<accession>A0A2A4MJB6</accession>
<evidence type="ECO:0000256" key="1">
    <source>
        <dbReference type="ARBA" id="ARBA00022729"/>
    </source>
</evidence>
<dbReference type="Pfam" id="PF13525">
    <property type="entry name" value="YfiO"/>
    <property type="match status" value="1"/>
</dbReference>
<evidence type="ECO:0000259" key="7">
    <source>
        <dbReference type="Pfam" id="PF13525"/>
    </source>
</evidence>
<dbReference type="SUPFAM" id="SSF48452">
    <property type="entry name" value="TPR-like"/>
    <property type="match status" value="1"/>
</dbReference>
<evidence type="ECO:0000313" key="9">
    <source>
        <dbReference type="Proteomes" id="UP000218172"/>
    </source>
</evidence>
<dbReference type="PANTHER" id="PTHR37423">
    <property type="entry name" value="SOLUBLE LYTIC MUREIN TRANSGLYCOSYLASE-RELATED"/>
    <property type="match status" value="1"/>
</dbReference>
<keyword evidence="2 6" id="KW-0472">Membrane</keyword>
<reference evidence="9" key="1">
    <citation type="submission" date="2017-08" db="EMBL/GenBank/DDBJ databases">
        <title>A dynamic microbial community with high functional redundancy inhabits the cold, oxic subseafloor aquifer.</title>
        <authorList>
            <person name="Tully B.J."/>
            <person name="Wheat C.G."/>
            <person name="Glazer B.T."/>
            <person name="Huber J.A."/>
        </authorList>
    </citation>
    <scope>NUCLEOTIDE SEQUENCE [LARGE SCALE GENOMIC DNA]</scope>
</reference>
<dbReference type="GO" id="GO:1990063">
    <property type="term" value="C:Bam protein complex"/>
    <property type="evidence" value="ECO:0007669"/>
    <property type="project" value="TreeGrafter"/>
</dbReference>
<dbReference type="NCBIfam" id="TIGR03302">
    <property type="entry name" value="OM_YfiO"/>
    <property type="match status" value="1"/>
</dbReference>
<dbReference type="GO" id="GO:0051205">
    <property type="term" value="P:protein insertion into membrane"/>
    <property type="evidence" value="ECO:0007669"/>
    <property type="project" value="UniProtKB-UniRule"/>
</dbReference>
<feature type="domain" description="Outer membrane lipoprotein BamD-like" evidence="7">
    <location>
        <begin position="29"/>
        <end position="232"/>
    </location>
</feature>
<evidence type="ECO:0000313" key="8">
    <source>
        <dbReference type="EMBL" id="PCH59928.1"/>
    </source>
</evidence>
<dbReference type="Proteomes" id="UP000218172">
    <property type="component" value="Unassembled WGS sequence"/>
</dbReference>
<comment type="function">
    <text evidence="6">Part of the outer membrane protein assembly complex, which is involved in assembly and insertion of beta-barrel proteins into the outer membrane.</text>
</comment>
<sequence length="320" mass="36361">MLAVLCLSLASCNLFNRDRDRDEFTGLSTEEQFYRRALEQLNSQNFLGAISTYQALESRFPFGRFAEQAQIELVYGYYRNNNLEAARAAADRFIRLHPESPNVDYAYYMKGLASFTENGGLVRRFIPIDPTKRDPGRSRESFTEFSQLLALFPDSAYAPDARARMIYLRNNLAAYEIHVANYYMERRAYVAALRRGQYVVENFQGTPAVANGIAVMIESYLRMGLNDLADTSLVLLRENYPQHASLDGDEFIIRTEITNPSLLYTASFGLLGDNTVQPPLAPTARPRNSGSQEIINAQDRDQANNVKRSWFSLITFGIFD</sequence>
<keyword evidence="4 6" id="KW-0998">Cell outer membrane</keyword>
<protein>
    <recommendedName>
        <fullName evidence="6">Outer membrane protein assembly factor BamD</fullName>
    </recommendedName>
</protein>
<gene>
    <name evidence="6" type="primary">bamD</name>
    <name evidence="8" type="ORF">COC19_06540</name>
</gene>
<dbReference type="FunFam" id="1.25.40.10:FF:000419">
    <property type="entry name" value="Outer membrane protein assembly factor BamD"/>
    <property type="match status" value="1"/>
</dbReference>
<keyword evidence="5" id="KW-0449">Lipoprotein</keyword>
<keyword evidence="1 6" id="KW-0732">Signal</keyword>
<comment type="subunit">
    <text evidence="6">Part of the Bam complex.</text>
</comment>
<dbReference type="Gene3D" id="1.25.40.10">
    <property type="entry name" value="Tetratricopeptide repeat domain"/>
    <property type="match status" value="1"/>
</dbReference>
<evidence type="ECO:0000256" key="4">
    <source>
        <dbReference type="ARBA" id="ARBA00023237"/>
    </source>
</evidence>
<evidence type="ECO:0000256" key="6">
    <source>
        <dbReference type="HAMAP-Rule" id="MF_00922"/>
    </source>
</evidence>
<proteinExistence type="inferred from homology"/>
<evidence type="ECO:0000256" key="5">
    <source>
        <dbReference type="ARBA" id="ARBA00023288"/>
    </source>
</evidence>
<name>A0A2A4MJB6_9GAMM</name>
<dbReference type="CDD" id="cd15830">
    <property type="entry name" value="BamD"/>
    <property type="match status" value="1"/>
</dbReference>
<dbReference type="InterPro" id="IPR039565">
    <property type="entry name" value="BamD-like"/>
</dbReference>
<dbReference type="PANTHER" id="PTHR37423:SF1">
    <property type="entry name" value="OUTER MEMBRANE PROTEIN ASSEMBLY FACTOR BAMD"/>
    <property type="match status" value="1"/>
</dbReference>
<comment type="caution">
    <text evidence="8">The sequence shown here is derived from an EMBL/GenBank/DDBJ whole genome shotgun (WGS) entry which is preliminary data.</text>
</comment>
<dbReference type="HAMAP" id="MF_00922">
    <property type="entry name" value="OM_assembly_BamD"/>
    <property type="match status" value="1"/>
</dbReference>
<evidence type="ECO:0000256" key="2">
    <source>
        <dbReference type="ARBA" id="ARBA00023136"/>
    </source>
</evidence>
<dbReference type="InterPro" id="IPR011990">
    <property type="entry name" value="TPR-like_helical_dom_sf"/>
</dbReference>
<comment type="subcellular location">
    <subcellularLocation>
        <location evidence="6">Cell outer membrane</location>
    </subcellularLocation>
</comment>
<evidence type="ECO:0000256" key="3">
    <source>
        <dbReference type="ARBA" id="ARBA00023139"/>
    </source>
</evidence>
<organism evidence="8 9">
    <name type="scientific">SAR86 cluster bacterium</name>
    <dbReference type="NCBI Taxonomy" id="2030880"/>
    <lineage>
        <taxon>Bacteria</taxon>
        <taxon>Pseudomonadati</taxon>
        <taxon>Pseudomonadota</taxon>
        <taxon>Gammaproteobacteria</taxon>
        <taxon>SAR86 cluster</taxon>
    </lineage>
</organism>